<keyword evidence="8" id="KW-1133">Transmembrane helix</keyword>
<keyword evidence="4 8" id="KW-0472">Membrane</keyword>
<keyword evidence="6" id="KW-0998">Cell outer membrane</keyword>
<keyword evidence="7" id="KW-0449">Lipoprotein</keyword>
<evidence type="ECO:0000256" key="4">
    <source>
        <dbReference type="ARBA" id="ARBA00023136"/>
    </source>
</evidence>
<feature type="transmembrane region" description="Helical" evidence="8">
    <location>
        <begin position="16"/>
        <end position="38"/>
    </location>
</feature>
<dbReference type="RefSeq" id="WP_296944158.1">
    <property type="nucleotide sequence ID" value="NZ_LT599032.1"/>
</dbReference>
<dbReference type="EMBL" id="FLUM01000003">
    <property type="protein sequence ID" value="SBW06569.1"/>
    <property type="molecule type" value="Genomic_DNA"/>
</dbReference>
<protein>
    <recommendedName>
        <fullName evidence="10">Fimbrillin-A associated anchor proteins Mfa1 and Mfa2</fullName>
    </recommendedName>
</protein>
<organism evidence="9">
    <name type="scientific">uncultured Dysgonomonas sp</name>
    <dbReference type="NCBI Taxonomy" id="206096"/>
    <lineage>
        <taxon>Bacteria</taxon>
        <taxon>Pseudomonadati</taxon>
        <taxon>Bacteroidota</taxon>
        <taxon>Bacteroidia</taxon>
        <taxon>Bacteroidales</taxon>
        <taxon>Dysgonomonadaceae</taxon>
        <taxon>Dysgonomonas</taxon>
        <taxon>environmental samples</taxon>
    </lineage>
</organism>
<evidence type="ECO:0000256" key="5">
    <source>
        <dbReference type="ARBA" id="ARBA00023139"/>
    </source>
</evidence>
<reference evidence="9" key="1">
    <citation type="submission" date="2016-04" db="EMBL/GenBank/DDBJ databases">
        <authorList>
            <person name="Evans L.H."/>
            <person name="Alamgir A."/>
            <person name="Owens N."/>
            <person name="Weber N.D."/>
            <person name="Virtaneva K."/>
            <person name="Barbian K."/>
            <person name="Babar A."/>
            <person name="Rosenke K."/>
        </authorList>
    </citation>
    <scope>NUCLEOTIDE SEQUENCE</scope>
    <source>
        <strain evidence="9">86-1</strain>
    </source>
</reference>
<evidence type="ECO:0000313" key="9">
    <source>
        <dbReference type="EMBL" id="SBW06569.1"/>
    </source>
</evidence>
<keyword evidence="5" id="KW-0564">Palmitate</keyword>
<keyword evidence="3" id="KW-0732">Signal</keyword>
<evidence type="ECO:0000256" key="6">
    <source>
        <dbReference type="ARBA" id="ARBA00023237"/>
    </source>
</evidence>
<evidence type="ECO:0000256" key="8">
    <source>
        <dbReference type="SAM" id="Phobius"/>
    </source>
</evidence>
<evidence type="ECO:0000256" key="7">
    <source>
        <dbReference type="ARBA" id="ARBA00023288"/>
    </source>
</evidence>
<accession>A0A212K4B8</accession>
<name>A0A212K4B8_9BACT</name>
<comment type="subcellular location">
    <subcellularLocation>
        <location evidence="1">Cell outer membrane</location>
    </subcellularLocation>
</comment>
<gene>
    <name evidence="9" type="ORF">KL86DYS1_31409</name>
</gene>
<evidence type="ECO:0000256" key="1">
    <source>
        <dbReference type="ARBA" id="ARBA00004442"/>
    </source>
</evidence>
<dbReference type="InterPro" id="IPR014941">
    <property type="entry name" value="FimB/Mfa2/Mfa3"/>
</dbReference>
<evidence type="ECO:0000256" key="3">
    <source>
        <dbReference type="ARBA" id="ARBA00022729"/>
    </source>
</evidence>
<sequence length="343" mass="38936">MRIKTIIYTSFPRFVFFLKTCMTLFLLTFITLALMLLFQGCTDSNVMQISQKQEDGQSILSMHTKSVPVELINNSHLYVFDEDRKFVKEQFNVDKSGDKLSITMTVGEWNLVLISCNTDVSGQLNIPYGGNIDTSPMWETKLIAPANQFLSQTPAELSYAPIFNTEIQQGITTYKDASLNRNVAKIQVILEEYTGFGNIVEGTNPLAFVELLDVPTTLAWSGKYLPTRDAPYQSDKPIREYFNFNNQLKADTVDFIVPAHRGDDSFAVTHSDTTHHKLRLRASMPLNNASYYGKTPIEIPFVPKINRIVQVVLKFRGEPDTDLDVKVTVKDWEDFIGQDITFD</sequence>
<keyword evidence="8" id="KW-0812">Transmembrane</keyword>
<dbReference type="GO" id="GO:0009279">
    <property type="term" value="C:cell outer membrane"/>
    <property type="evidence" value="ECO:0007669"/>
    <property type="project" value="UniProtKB-SubCell"/>
</dbReference>
<proteinExistence type="inferred from homology"/>
<evidence type="ECO:0008006" key="10">
    <source>
        <dbReference type="Google" id="ProtNLM"/>
    </source>
</evidence>
<dbReference type="AlphaFoldDB" id="A0A212K4B8"/>
<comment type="similarity">
    <text evidence="2">Belongs to the bacteroidetes fimbrillin superfamily. FimB/Mfa2 family.</text>
</comment>
<dbReference type="Pfam" id="PF08842">
    <property type="entry name" value="Mfa2"/>
    <property type="match status" value="1"/>
</dbReference>
<evidence type="ECO:0000256" key="2">
    <source>
        <dbReference type="ARBA" id="ARBA00007248"/>
    </source>
</evidence>